<keyword evidence="4" id="KW-1185">Reference proteome</keyword>
<protein>
    <submittedName>
        <fullName evidence="3">HIT family protein</fullName>
    </submittedName>
</protein>
<evidence type="ECO:0000256" key="1">
    <source>
        <dbReference type="PROSITE-ProRule" id="PRU00464"/>
    </source>
</evidence>
<dbReference type="InterPro" id="IPR001310">
    <property type="entry name" value="Histidine_triad_HIT"/>
</dbReference>
<dbReference type="Pfam" id="PF01230">
    <property type="entry name" value="HIT"/>
    <property type="match status" value="1"/>
</dbReference>
<accession>A0ABP7PB19</accession>
<dbReference type="PRINTS" id="PR00332">
    <property type="entry name" value="HISTRIAD"/>
</dbReference>
<dbReference type="InterPro" id="IPR011146">
    <property type="entry name" value="HIT-like"/>
</dbReference>
<evidence type="ECO:0000259" key="2">
    <source>
        <dbReference type="PROSITE" id="PS51084"/>
    </source>
</evidence>
<feature type="short sequence motif" description="Histidine triad motif" evidence="1">
    <location>
        <begin position="98"/>
        <end position="102"/>
    </location>
</feature>
<dbReference type="PROSITE" id="PS00892">
    <property type="entry name" value="HIT_1"/>
    <property type="match status" value="1"/>
</dbReference>
<comment type="caution">
    <text evidence="3">The sequence shown here is derived from an EMBL/GenBank/DDBJ whole genome shotgun (WGS) entry which is preliminary data.</text>
</comment>
<gene>
    <name evidence="3" type="ORF">GCM10022231_23620</name>
</gene>
<dbReference type="PROSITE" id="PS51084">
    <property type="entry name" value="HIT_2"/>
    <property type="match status" value="1"/>
</dbReference>
<dbReference type="Gene3D" id="3.30.428.10">
    <property type="entry name" value="HIT-like"/>
    <property type="match status" value="1"/>
</dbReference>
<dbReference type="EMBL" id="BAAAZW010000006">
    <property type="protein sequence ID" value="GAA3962691.1"/>
    <property type="molecule type" value="Genomic_DNA"/>
</dbReference>
<reference evidence="4" key="1">
    <citation type="journal article" date="2019" name="Int. J. Syst. Evol. Microbiol.">
        <title>The Global Catalogue of Microorganisms (GCM) 10K type strain sequencing project: providing services to taxonomists for standard genome sequencing and annotation.</title>
        <authorList>
            <consortium name="The Broad Institute Genomics Platform"/>
            <consortium name="The Broad Institute Genome Sequencing Center for Infectious Disease"/>
            <person name="Wu L."/>
            <person name="Ma J."/>
        </authorList>
    </citation>
    <scope>NUCLEOTIDE SEQUENCE [LARGE SCALE GENOMIC DNA]</scope>
    <source>
        <strain evidence="4">JCM 16923</strain>
    </source>
</reference>
<dbReference type="SUPFAM" id="SSF54197">
    <property type="entry name" value="HIT-like"/>
    <property type="match status" value="1"/>
</dbReference>
<evidence type="ECO:0000313" key="4">
    <source>
        <dbReference type="Proteomes" id="UP001418444"/>
    </source>
</evidence>
<dbReference type="InterPro" id="IPR036265">
    <property type="entry name" value="HIT-like_sf"/>
</dbReference>
<evidence type="ECO:0000313" key="3">
    <source>
        <dbReference type="EMBL" id="GAA3962691.1"/>
    </source>
</evidence>
<sequence>MPDCIFCAIVDGTGPAELVYADDTIIGFLDIRPVRPGHTLLIPRAHATGLADLPPETGARLFQAGQRVAAAMRSSPLGADGVNLALNDGRAAFQSVFHTHLHVLPRHSGDKLGLAKGFLTRRAGDLAAIAEMLRTELGTDPVNQG</sequence>
<organism evidence="3 4">
    <name type="scientific">Gordonia caeni</name>
    <dbReference type="NCBI Taxonomy" id="1007097"/>
    <lineage>
        <taxon>Bacteria</taxon>
        <taxon>Bacillati</taxon>
        <taxon>Actinomycetota</taxon>
        <taxon>Actinomycetes</taxon>
        <taxon>Mycobacteriales</taxon>
        <taxon>Gordoniaceae</taxon>
        <taxon>Gordonia</taxon>
    </lineage>
</organism>
<proteinExistence type="predicted"/>
<feature type="domain" description="HIT" evidence="2">
    <location>
        <begin position="5"/>
        <end position="113"/>
    </location>
</feature>
<name>A0ABP7PB19_9ACTN</name>
<dbReference type="InterPro" id="IPR019808">
    <property type="entry name" value="Histidine_triad_CS"/>
</dbReference>
<dbReference type="Proteomes" id="UP001418444">
    <property type="component" value="Unassembled WGS sequence"/>
</dbReference>
<dbReference type="PANTHER" id="PTHR46648">
    <property type="entry name" value="HIT FAMILY PROTEIN 1"/>
    <property type="match status" value="1"/>
</dbReference>
<dbReference type="PANTHER" id="PTHR46648:SF1">
    <property type="entry name" value="ADENOSINE 5'-MONOPHOSPHORAMIDASE HNT1"/>
    <property type="match status" value="1"/>
</dbReference>
<dbReference type="RefSeq" id="WP_344783932.1">
    <property type="nucleotide sequence ID" value="NZ_BAAAZW010000006.1"/>
</dbReference>